<evidence type="ECO:0000313" key="2">
    <source>
        <dbReference type="EMBL" id="TCJ15242.1"/>
    </source>
</evidence>
<protein>
    <submittedName>
        <fullName evidence="2">DUF1902 domain-containing protein</fullName>
    </submittedName>
</protein>
<name>A0A4V2NVX7_9PROT</name>
<evidence type="ECO:0000259" key="1">
    <source>
        <dbReference type="Pfam" id="PF08972"/>
    </source>
</evidence>
<dbReference type="EMBL" id="SJZB01000029">
    <property type="protein sequence ID" value="TCJ15242.1"/>
    <property type="molecule type" value="Genomic_DNA"/>
</dbReference>
<dbReference type="InterPro" id="IPR035069">
    <property type="entry name" value="TTHA1013/TTHA0281-like"/>
</dbReference>
<accession>A0A4V2NVX7</accession>
<gene>
    <name evidence="2" type="ORF">EZJ19_07845</name>
</gene>
<dbReference type="Pfam" id="PF08972">
    <property type="entry name" value="DUF1902"/>
    <property type="match status" value="1"/>
</dbReference>
<feature type="domain" description="DUF1902" evidence="1">
    <location>
        <begin position="2"/>
        <end position="63"/>
    </location>
</feature>
<dbReference type="AlphaFoldDB" id="A0A4V2NVX7"/>
<proteinExistence type="predicted"/>
<organism evidence="2 3">
    <name type="scientific">Parasulfuritortus cantonensis</name>
    <dbReference type="NCBI Taxonomy" id="2528202"/>
    <lineage>
        <taxon>Bacteria</taxon>
        <taxon>Pseudomonadati</taxon>
        <taxon>Pseudomonadota</taxon>
        <taxon>Betaproteobacteria</taxon>
        <taxon>Nitrosomonadales</taxon>
        <taxon>Thiobacillaceae</taxon>
        <taxon>Parasulfuritortus</taxon>
    </lineage>
</organism>
<reference evidence="2 3" key="1">
    <citation type="submission" date="2019-03" db="EMBL/GenBank/DDBJ databases">
        <title>Genome sequence of Thiobacillaceae bacterium LSR1, a sulfur-oxidizing bacterium isolated from freshwater sediment.</title>
        <authorList>
            <person name="Li S."/>
        </authorList>
    </citation>
    <scope>NUCLEOTIDE SEQUENCE [LARGE SCALE GENOMIC DNA]</scope>
    <source>
        <strain evidence="2 3">LSR1</strain>
    </source>
</reference>
<evidence type="ECO:0000313" key="3">
    <source>
        <dbReference type="Proteomes" id="UP000295443"/>
    </source>
</evidence>
<sequence>MFHIQARWDPDVHVWVAESDDLPGLCTESPSLEDLHAKLKVLVPELIELNHVAVEGLVANYQLIVDDQIALAA</sequence>
<keyword evidence="3" id="KW-1185">Reference proteome</keyword>
<dbReference type="Proteomes" id="UP000295443">
    <property type="component" value="Unassembled WGS sequence"/>
</dbReference>
<dbReference type="OrthoDB" id="361917at2"/>
<dbReference type="Gene3D" id="3.30.2390.10">
    <property type="entry name" value="TTHA1013-like"/>
    <property type="match status" value="1"/>
</dbReference>
<comment type="caution">
    <text evidence="2">The sequence shown here is derived from an EMBL/GenBank/DDBJ whole genome shotgun (WGS) entry which is preliminary data.</text>
</comment>
<dbReference type="InterPro" id="IPR015066">
    <property type="entry name" value="DUF1902"/>
</dbReference>
<dbReference type="SUPFAM" id="SSF143100">
    <property type="entry name" value="TTHA1013/TTHA0281-like"/>
    <property type="match status" value="1"/>
</dbReference>